<dbReference type="PATRIC" id="fig|632772.20.peg.4570"/>
<evidence type="ECO:0000313" key="8">
    <source>
        <dbReference type="Proteomes" id="UP000002212"/>
    </source>
</evidence>
<dbReference type="EMBL" id="AP011115">
    <property type="protein sequence ID" value="BAH52611.1"/>
    <property type="molecule type" value="Genomic_DNA"/>
</dbReference>
<dbReference type="PROSITE" id="PS51683">
    <property type="entry name" value="SAM_OMT_II"/>
    <property type="match status" value="1"/>
</dbReference>
<evidence type="ECO:0000259" key="5">
    <source>
        <dbReference type="Pfam" id="PF00891"/>
    </source>
</evidence>
<dbReference type="STRING" id="632772.ROP_43640"/>
<dbReference type="AlphaFoldDB" id="C1BAA8"/>
<dbReference type="Gene3D" id="3.40.50.150">
    <property type="entry name" value="Vaccinia Virus protein VP39"/>
    <property type="match status" value="1"/>
</dbReference>
<dbReference type="SUPFAM" id="SSF46785">
    <property type="entry name" value="Winged helix' DNA-binding domain"/>
    <property type="match status" value="1"/>
</dbReference>
<dbReference type="InterPro" id="IPR001077">
    <property type="entry name" value="COMT_C"/>
</dbReference>
<accession>C1BAA8</accession>
<dbReference type="InterPro" id="IPR029063">
    <property type="entry name" value="SAM-dependent_MTases_sf"/>
</dbReference>
<dbReference type="PANTHER" id="PTHR43712:SF2">
    <property type="entry name" value="O-METHYLTRANSFERASE CICE"/>
    <property type="match status" value="1"/>
</dbReference>
<feature type="domain" description="O-methyltransferase dimerisation" evidence="6">
    <location>
        <begin position="14"/>
        <end position="86"/>
    </location>
</feature>
<dbReference type="Pfam" id="PF00891">
    <property type="entry name" value="Methyltransf_2"/>
    <property type="match status" value="1"/>
</dbReference>
<evidence type="ECO:0000256" key="1">
    <source>
        <dbReference type="ARBA" id="ARBA00022603"/>
    </source>
</evidence>
<dbReference type="HOGENOM" id="CLU_005533_12_0_11"/>
<dbReference type="Gene3D" id="1.10.287.1350">
    <property type="match status" value="1"/>
</dbReference>
<dbReference type="InterPro" id="IPR012967">
    <property type="entry name" value="COMT_dimerisation"/>
</dbReference>
<feature type="domain" description="O-methyltransferase C-terminal" evidence="5">
    <location>
        <begin position="109"/>
        <end position="314"/>
    </location>
</feature>
<keyword evidence="2 7" id="KW-0808">Transferase</keyword>
<evidence type="ECO:0000313" key="7">
    <source>
        <dbReference type="EMBL" id="BAH52611.1"/>
    </source>
</evidence>
<protein>
    <submittedName>
        <fullName evidence="7">Putative O-methyltransferase</fullName>
        <ecNumber evidence="7">2.1.1.-</ecNumber>
    </submittedName>
</protein>
<proteinExistence type="predicted"/>
<dbReference type="Proteomes" id="UP000002212">
    <property type="component" value="Chromosome"/>
</dbReference>
<dbReference type="EC" id="2.1.1.-" evidence="7"/>
<evidence type="ECO:0000259" key="6">
    <source>
        <dbReference type="Pfam" id="PF08100"/>
    </source>
</evidence>
<dbReference type="InterPro" id="IPR016461">
    <property type="entry name" value="COMT-like"/>
</dbReference>
<dbReference type="InterPro" id="IPR036388">
    <property type="entry name" value="WH-like_DNA-bd_sf"/>
</dbReference>
<evidence type="ECO:0000256" key="2">
    <source>
        <dbReference type="ARBA" id="ARBA00022679"/>
    </source>
</evidence>
<organism evidence="7 8">
    <name type="scientific">Rhodococcus opacus (strain B4)</name>
    <dbReference type="NCBI Taxonomy" id="632772"/>
    <lineage>
        <taxon>Bacteria</taxon>
        <taxon>Bacillati</taxon>
        <taxon>Actinomycetota</taxon>
        <taxon>Actinomycetes</taxon>
        <taxon>Mycobacteriales</taxon>
        <taxon>Nocardiaceae</taxon>
        <taxon>Rhodococcus</taxon>
    </lineage>
</organism>
<dbReference type="InterPro" id="IPR036390">
    <property type="entry name" value="WH_DNA-bd_sf"/>
</dbReference>
<keyword evidence="3" id="KW-0949">S-adenosyl-L-methionine</keyword>
<gene>
    <name evidence="7" type="ordered locus">ROP_43640</name>
</gene>
<dbReference type="GO" id="GO:0032259">
    <property type="term" value="P:methylation"/>
    <property type="evidence" value="ECO:0007669"/>
    <property type="project" value="UniProtKB-KW"/>
</dbReference>
<dbReference type="KEGG" id="rop:ROP_43640"/>
<feature type="active site" description="Proton acceptor" evidence="4">
    <location>
        <position position="244"/>
    </location>
</feature>
<sequence>MNMSDVNHRVRKQIMGYIVSQSISAVCELGVPDRLANDACSLGDLAASVGADADALGRFLRVLVAEGLLEEDGGGRFALTEAGELLRADTPGSLRHLVGLMSNEAYFVWGHAAHSIRTGKESFSAAFGKPYFEWLSENPSAADEFARGQAGLVELRLLPLLDHDWSDVGTVVDVGGGTGALITRLLDRHAQLHGILFDLPHVVAEAPSQFCSAGIGERTTVVGGSFFDDVPRHGDVYVLSQILHDWDDASAGKILSSCRRAIPASGRLMIVEQVLPEAATTHPMALLDLHMLVLLGGRERTVTEWRRLLTDHGFTLDSITHGPRSSVIEAVPV</sequence>
<dbReference type="Gene3D" id="1.10.10.10">
    <property type="entry name" value="Winged helix-like DNA-binding domain superfamily/Winged helix DNA-binding domain"/>
    <property type="match status" value="1"/>
</dbReference>
<dbReference type="GO" id="GO:0008171">
    <property type="term" value="F:O-methyltransferase activity"/>
    <property type="evidence" value="ECO:0007669"/>
    <property type="project" value="InterPro"/>
</dbReference>
<evidence type="ECO:0000256" key="3">
    <source>
        <dbReference type="ARBA" id="ARBA00022691"/>
    </source>
</evidence>
<dbReference type="GO" id="GO:0046983">
    <property type="term" value="F:protein dimerization activity"/>
    <property type="evidence" value="ECO:0007669"/>
    <property type="project" value="InterPro"/>
</dbReference>
<dbReference type="PIRSF" id="PIRSF005739">
    <property type="entry name" value="O-mtase"/>
    <property type="match status" value="1"/>
</dbReference>
<dbReference type="PANTHER" id="PTHR43712">
    <property type="entry name" value="PUTATIVE (AFU_ORTHOLOGUE AFUA_4G14580)-RELATED"/>
    <property type="match status" value="1"/>
</dbReference>
<keyword evidence="1 7" id="KW-0489">Methyltransferase</keyword>
<reference evidence="7 8" key="1">
    <citation type="submission" date="2009-03" db="EMBL/GenBank/DDBJ databases">
        <title>Comparison of the complete genome sequences of Rhodococcus erythropolis PR4 and Rhodococcus opacus B4.</title>
        <authorList>
            <person name="Takarada H."/>
            <person name="Sekine M."/>
            <person name="Hosoyama A."/>
            <person name="Yamada R."/>
            <person name="Fujisawa T."/>
            <person name="Omata S."/>
            <person name="Shimizu A."/>
            <person name="Tsukatani N."/>
            <person name="Tanikawa S."/>
            <person name="Fujita N."/>
            <person name="Harayama S."/>
        </authorList>
    </citation>
    <scope>NUCLEOTIDE SEQUENCE [LARGE SCALE GENOMIC DNA]</scope>
    <source>
        <strain evidence="7 8">B4</strain>
    </source>
</reference>
<dbReference type="Pfam" id="PF08100">
    <property type="entry name" value="Dimerisation"/>
    <property type="match status" value="1"/>
</dbReference>
<dbReference type="SUPFAM" id="SSF53335">
    <property type="entry name" value="S-adenosyl-L-methionine-dependent methyltransferases"/>
    <property type="match status" value="1"/>
</dbReference>
<name>C1BAA8_RHOOB</name>
<evidence type="ECO:0000256" key="4">
    <source>
        <dbReference type="PIRSR" id="PIRSR005739-1"/>
    </source>
</evidence>